<dbReference type="PhylomeDB" id="A0A0G4H599"/>
<gene>
    <name evidence="3" type="ORF">Vbra_10614</name>
</gene>
<keyword evidence="4" id="KW-1185">Reference proteome</keyword>
<evidence type="ECO:0000313" key="4">
    <source>
        <dbReference type="Proteomes" id="UP000041254"/>
    </source>
</evidence>
<dbReference type="Proteomes" id="UP000041254">
    <property type="component" value="Unassembled WGS sequence"/>
</dbReference>
<keyword evidence="2" id="KW-0732">Signal</keyword>
<reference evidence="3 4" key="1">
    <citation type="submission" date="2014-11" db="EMBL/GenBank/DDBJ databases">
        <authorList>
            <person name="Zhu J."/>
            <person name="Qi W."/>
            <person name="Song R."/>
        </authorList>
    </citation>
    <scope>NUCLEOTIDE SEQUENCE [LARGE SCALE GENOMIC DNA]</scope>
</reference>
<accession>A0A0G4H599</accession>
<sequence length="307" mass="35304">MFVWVAALHLFAFLADLADSSQLAKSAFLAPAPRPLRRDGYLRRHRPDHVTILSAWEMPYGKEGSPEALVESVFGDRDSDRGYPPWKARAGADGDDAMKDMLMKQLYTNATLCWYLVDTYWAMAGDAWRNRTDSDFASIGLGERLERRREMFINILAIRQRRVDPNGTQTIERFEQAERELNKAWADMSAHPDKYQVAESGDPYRARRRYWAWQSRCDAWQKIFDTYADSANPSMEVLVKKKQIYRAAAEWAENHGAQYLGDAFADTAKGLNEFLEREAEKQIIERVEGKKEPKPAIDVKGIDKQDV</sequence>
<organism evidence="3 4">
    <name type="scientific">Vitrella brassicaformis (strain CCMP3155)</name>
    <dbReference type="NCBI Taxonomy" id="1169540"/>
    <lineage>
        <taxon>Eukaryota</taxon>
        <taxon>Sar</taxon>
        <taxon>Alveolata</taxon>
        <taxon>Colpodellida</taxon>
        <taxon>Vitrellaceae</taxon>
        <taxon>Vitrella</taxon>
    </lineage>
</organism>
<dbReference type="AlphaFoldDB" id="A0A0G4H599"/>
<dbReference type="EMBL" id="CDMY01001019">
    <property type="protein sequence ID" value="CEM38960.1"/>
    <property type="molecule type" value="Genomic_DNA"/>
</dbReference>
<evidence type="ECO:0000256" key="2">
    <source>
        <dbReference type="SAM" id="SignalP"/>
    </source>
</evidence>
<feature type="signal peptide" evidence="2">
    <location>
        <begin position="1"/>
        <end position="20"/>
    </location>
</feature>
<feature type="region of interest" description="Disordered" evidence="1">
    <location>
        <begin position="288"/>
        <end position="307"/>
    </location>
</feature>
<protein>
    <submittedName>
        <fullName evidence="3">Uncharacterized protein</fullName>
    </submittedName>
</protein>
<evidence type="ECO:0000256" key="1">
    <source>
        <dbReference type="SAM" id="MobiDB-lite"/>
    </source>
</evidence>
<feature type="chain" id="PRO_5005191595" evidence="2">
    <location>
        <begin position="21"/>
        <end position="307"/>
    </location>
</feature>
<dbReference type="InParanoid" id="A0A0G4H599"/>
<evidence type="ECO:0000313" key="3">
    <source>
        <dbReference type="EMBL" id="CEM38960.1"/>
    </source>
</evidence>
<proteinExistence type="predicted"/>
<name>A0A0G4H599_VITBC</name>
<dbReference type="VEuPathDB" id="CryptoDB:Vbra_10614"/>